<dbReference type="InterPro" id="IPR018201">
    <property type="entry name" value="Ketoacyl_synth_AS"/>
</dbReference>
<dbReference type="InterPro" id="IPR016039">
    <property type="entry name" value="Thiolase-like"/>
</dbReference>
<keyword evidence="3 4" id="KW-0808">Transferase</keyword>
<accession>A0A1C3VQ05</accession>
<dbReference type="PROSITE" id="PS00606">
    <property type="entry name" value="KS3_1"/>
    <property type="match status" value="1"/>
</dbReference>
<name>A0A1C3VQ05_9HYPH</name>
<dbReference type="SMART" id="SM00825">
    <property type="entry name" value="PKS_KS"/>
    <property type="match status" value="1"/>
</dbReference>
<dbReference type="PANTHER" id="PTHR11712">
    <property type="entry name" value="POLYKETIDE SYNTHASE-RELATED"/>
    <property type="match status" value="1"/>
</dbReference>
<dbReference type="STRING" id="52131.GA0061100_107180"/>
<dbReference type="Gene3D" id="3.40.47.10">
    <property type="match status" value="2"/>
</dbReference>
<dbReference type="CDD" id="cd00834">
    <property type="entry name" value="KAS_I_II"/>
    <property type="match status" value="1"/>
</dbReference>
<dbReference type="InterPro" id="IPR000794">
    <property type="entry name" value="Beta-ketoacyl_synthase"/>
</dbReference>
<dbReference type="Pfam" id="PF02801">
    <property type="entry name" value="Ketoacyl-synt_C"/>
    <property type="match status" value="1"/>
</dbReference>
<evidence type="ECO:0000259" key="5">
    <source>
        <dbReference type="PROSITE" id="PS52004"/>
    </source>
</evidence>
<dbReference type="Pfam" id="PF00109">
    <property type="entry name" value="ketoacyl-synt"/>
    <property type="match status" value="1"/>
</dbReference>
<dbReference type="InterPro" id="IPR014030">
    <property type="entry name" value="Ketoacyl_synth_N"/>
</dbReference>
<evidence type="ECO:0000256" key="2">
    <source>
        <dbReference type="ARBA" id="ARBA00008467"/>
    </source>
</evidence>
<sequence>MRRVAITGMGVVAGTGNGVEPFWQAVKTGRHCFGPLEGFDESRLNIRHGAVARNFQPDQQINRKKLGYLDRFAQLALSAAHEAIGDAGIEWTETLKRNTGVITGSTIGGQATQDEAFLRLYGSTARPVNPVTIPKVMPCAATVAISMEFGLTGPSFTLSTACASSAHAIGQAFWMVRQGTLDLAIAGGSEAPFSFGYLKAWDALQVVDPEPCRPFSKDRQGLNLGEAGAILVLEPLEAAIARGAKIYAEIVGFGMSADAHHLTQPQLDGPVRAMQSALKDAALELASVDYINAHGTGTPTNDAMECRAIRTVFDGRADQIAVSSTKAVHGHTLGAAGALEAVATALALKTETIPPTANFTVSDPECDLDIVPNTARSQPIRVALSNSFAFGGLNAVLAFKRYDA</sequence>
<dbReference type="RefSeq" id="WP_075854949.1">
    <property type="nucleotide sequence ID" value="NZ_FMAC01000007.1"/>
</dbReference>
<comment type="pathway">
    <text evidence="1">Lipid metabolism; fatty acid biosynthesis.</text>
</comment>
<feature type="domain" description="Ketosynthase family 3 (KS3)" evidence="5">
    <location>
        <begin position="1"/>
        <end position="401"/>
    </location>
</feature>
<evidence type="ECO:0000256" key="1">
    <source>
        <dbReference type="ARBA" id="ARBA00005194"/>
    </source>
</evidence>
<protein>
    <submittedName>
        <fullName evidence="6">3-oxoacyl-[acyl-carrier-protein] synthase II</fullName>
    </submittedName>
</protein>
<dbReference type="FunFam" id="3.40.47.10:FF:000029">
    <property type="entry name" value="3-oxoacyl-[acyl-carrier-protein] synthase 1"/>
    <property type="match status" value="1"/>
</dbReference>
<comment type="similarity">
    <text evidence="2 4">Belongs to the thiolase-like superfamily. Beta-ketoacyl-ACP synthases family.</text>
</comment>
<organism evidence="6 7">
    <name type="scientific">Rhizobium hainanense</name>
    <dbReference type="NCBI Taxonomy" id="52131"/>
    <lineage>
        <taxon>Bacteria</taxon>
        <taxon>Pseudomonadati</taxon>
        <taxon>Pseudomonadota</taxon>
        <taxon>Alphaproteobacteria</taxon>
        <taxon>Hyphomicrobiales</taxon>
        <taxon>Rhizobiaceae</taxon>
        <taxon>Rhizobium/Agrobacterium group</taxon>
        <taxon>Rhizobium</taxon>
    </lineage>
</organism>
<reference evidence="7" key="1">
    <citation type="submission" date="2016-08" db="EMBL/GenBank/DDBJ databases">
        <authorList>
            <person name="Varghese N."/>
            <person name="Submissions Spin"/>
        </authorList>
    </citation>
    <scope>NUCLEOTIDE SEQUENCE [LARGE SCALE GENOMIC DNA]</scope>
    <source>
        <strain evidence="7">CCBAU 57015</strain>
    </source>
</reference>
<evidence type="ECO:0000256" key="4">
    <source>
        <dbReference type="RuleBase" id="RU003694"/>
    </source>
</evidence>
<dbReference type="NCBIfam" id="NF005589">
    <property type="entry name" value="PRK07314.1"/>
    <property type="match status" value="1"/>
</dbReference>
<dbReference type="Proteomes" id="UP000186228">
    <property type="component" value="Unassembled WGS sequence"/>
</dbReference>
<keyword evidence="7" id="KW-1185">Reference proteome</keyword>
<dbReference type="SUPFAM" id="SSF53901">
    <property type="entry name" value="Thiolase-like"/>
    <property type="match status" value="2"/>
</dbReference>
<evidence type="ECO:0000256" key="3">
    <source>
        <dbReference type="ARBA" id="ARBA00022679"/>
    </source>
</evidence>
<dbReference type="PROSITE" id="PS52004">
    <property type="entry name" value="KS3_2"/>
    <property type="match status" value="1"/>
</dbReference>
<evidence type="ECO:0000313" key="7">
    <source>
        <dbReference type="Proteomes" id="UP000186228"/>
    </source>
</evidence>
<dbReference type="InterPro" id="IPR020841">
    <property type="entry name" value="PKS_Beta-ketoAc_synthase_dom"/>
</dbReference>
<evidence type="ECO:0000313" key="6">
    <source>
        <dbReference type="EMBL" id="SCB29866.1"/>
    </source>
</evidence>
<dbReference type="EMBL" id="FMAC01000007">
    <property type="protein sequence ID" value="SCB29866.1"/>
    <property type="molecule type" value="Genomic_DNA"/>
</dbReference>
<proteinExistence type="inferred from homology"/>
<dbReference type="InterPro" id="IPR014031">
    <property type="entry name" value="Ketoacyl_synth_C"/>
</dbReference>
<dbReference type="OrthoDB" id="9808669at2"/>
<dbReference type="GO" id="GO:0006633">
    <property type="term" value="P:fatty acid biosynthetic process"/>
    <property type="evidence" value="ECO:0007669"/>
    <property type="project" value="InterPro"/>
</dbReference>
<gene>
    <name evidence="6" type="ORF">GA0061100_107180</name>
</gene>
<dbReference type="PANTHER" id="PTHR11712:SF336">
    <property type="entry name" value="3-OXOACYL-[ACYL-CARRIER-PROTEIN] SYNTHASE, MITOCHONDRIAL"/>
    <property type="match status" value="1"/>
</dbReference>
<dbReference type="GO" id="GO:0004315">
    <property type="term" value="F:3-oxoacyl-[acyl-carrier-protein] synthase activity"/>
    <property type="evidence" value="ECO:0007669"/>
    <property type="project" value="InterPro"/>
</dbReference>
<dbReference type="AlphaFoldDB" id="A0A1C3VQ05"/>